<accession>A0A372NSM6</accession>
<keyword evidence="2" id="KW-0472">Membrane</keyword>
<dbReference type="OrthoDB" id="9792992at2"/>
<protein>
    <recommendedName>
        <fullName evidence="3">Signal transduction histidine kinase internal region domain-containing protein</fullName>
    </recommendedName>
</protein>
<evidence type="ECO:0000256" key="1">
    <source>
        <dbReference type="SAM" id="MobiDB-lite"/>
    </source>
</evidence>
<evidence type="ECO:0000259" key="3">
    <source>
        <dbReference type="Pfam" id="PF06580"/>
    </source>
</evidence>
<gene>
    <name evidence="4" type="ORF">D0C36_11030</name>
</gene>
<proteinExistence type="predicted"/>
<dbReference type="InterPro" id="IPR050640">
    <property type="entry name" value="Bact_2-comp_sensor_kinase"/>
</dbReference>
<dbReference type="GO" id="GO:0000155">
    <property type="term" value="F:phosphorelay sensor kinase activity"/>
    <property type="evidence" value="ECO:0007669"/>
    <property type="project" value="InterPro"/>
</dbReference>
<feature type="transmembrane region" description="Helical" evidence="2">
    <location>
        <begin position="39"/>
        <end position="58"/>
    </location>
</feature>
<keyword evidence="2" id="KW-1133">Transmembrane helix</keyword>
<dbReference type="RefSeq" id="WP_117391686.1">
    <property type="nucleotide sequence ID" value="NZ_QWDC01000002.1"/>
</dbReference>
<feature type="region of interest" description="Disordered" evidence="1">
    <location>
        <begin position="110"/>
        <end position="175"/>
    </location>
</feature>
<feature type="transmembrane region" description="Helical" evidence="2">
    <location>
        <begin position="6"/>
        <end position="27"/>
    </location>
</feature>
<evidence type="ECO:0000256" key="2">
    <source>
        <dbReference type="SAM" id="Phobius"/>
    </source>
</evidence>
<keyword evidence="5" id="KW-1185">Reference proteome</keyword>
<evidence type="ECO:0000313" key="4">
    <source>
        <dbReference type="EMBL" id="RFZ91974.1"/>
    </source>
</evidence>
<feature type="transmembrane region" description="Helical" evidence="2">
    <location>
        <begin position="73"/>
        <end position="90"/>
    </location>
</feature>
<dbReference type="AlphaFoldDB" id="A0A372NSM6"/>
<sequence length="408" mass="46436">MLRLKTFSVLIHIACWLLFMTFPLLFLNGPSGDISMGTIIASPYYWVFCATYIILFYLNTNFLFPRFFLRKRYIDFAIICFCLLSAVYVLRPYDRLFRSINGKAFSQMAAQQPGPQFGPPGNGAGGPPPNLQPDSNRQQPPPAPQGMQADSAGHQPQMAPGNMPQPPQFGNRPQFRRRKHFDSSSLFLFIMIMALSTATKTVRQWQTTEQRAISAEAEKANAELSFLKAQINPHFLFNTLNNIYTLAITSSEHTADSIMKLSNIMRYVTDEVEEDFVELQNEVNCISNYIDLQRLRLGSKTSVSFTVQGDLSGKKIAPLLLMTFVENVFKYGISKQHQSDIDINLLVKPDTITFLCVNPIFERNEKLERTGIGLNNTRQRLKHLYPGKHFLNIKDENNQFMVVLTLHS</sequence>
<dbReference type="Proteomes" id="UP000264217">
    <property type="component" value="Unassembled WGS sequence"/>
</dbReference>
<dbReference type="EMBL" id="QWDC01000002">
    <property type="protein sequence ID" value="RFZ91974.1"/>
    <property type="molecule type" value="Genomic_DNA"/>
</dbReference>
<keyword evidence="2" id="KW-0812">Transmembrane</keyword>
<dbReference type="InterPro" id="IPR010559">
    <property type="entry name" value="Sig_transdc_His_kin_internal"/>
</dbReference>
<comment type="caution">
    <text evidence="4">The sequence shown here is derived from an EMBL/GenBank/DDBJ whole genome shotgun (WGS) entry which is preliminary data.</text>
</comment>
<dbReference type="PANTHER" id="PTHR34220:SF7">
    <property type="entry name" value="SENSOR HISTIDINE KINASE YPDA"/>
    <property type="match status" value="1"/>
</dbReference>
<feature type="domain" description="Signal transduction histidine kinase internal region" evidence="3">
    <location>
        <begin position="222"/>
        <end position="300"/>
    </location>
</feature>
<name>A0A372NSM6_9SPHI</name>
<dbReference type="GO" id="GO:0016020">
    <property type="term" value="C:membrane"/>
    <property type="evidence" value="ECO:0007669"/>
    <property type="project" value="InterPro"/>
</dbReference>
<dbReference type="Pfam" id="PF06580">
    <property type="entry name" value="His_kinase"/>
    <property type="match status" value="1"/>
</dbReference>
<reference evidence="4 5" key="1">
    <citation type="submission" date="2018-08" db="EMBL/GenBank/DDBJ databases">
        <title>Mucilaginibacter sp. MYSH2.</title>
        <authorList>
            <person name="Seo T."/>
        </authorList>
    </citation>
    <scope>NUCLEOTIDE SEQUENCE [LARGE SCALE GENOMIC DNA]</scope>
    <source>
        <strain evidence="4 5">MYSH2</strain>
    </source>
</reference>
<dbReference type="PANTHER" id="PTHR34220">
    <property type="entry name" value="SENSOR HISTIDINE KINASE YPDA"/>
    <property type="match status" value="1"/>
</dbReference>
<evidence type="ECO:0000313" key="5">
    <source>
        <dbReference type="Proteomes" id="UP000264217"/>
    </source>
</evidence>
<organism evidence="4 5">
    <name type="scientific">Mucilaginibacter conchicola</name>
    <dbReference type="NCBI Taxonomy" id="2303333"/>
    <lineage>
        <taxon>Bacteria</taxon>
        <taxon>Pseudomonadati</taxon>
        <taxon>Bacteroidota</taxon>
        <taxon>Sphingobacteriia</taxon>
        <taxon>Sphingobacteriales</taxon>
        <taxon>Sphingobacteriaceae</taxon>
        <taxon>Mucilaginibacter</taxon>
    </lineage>
</organism>